<sequence length="51" mass="5934">LETLLEIKQNPSFRIKNIEIFFSLQFTDEITARTKGKFTRKLSTVEMSAVL</sequence>
<gene>
    <name evidence="1" type="ORF">S12H4_58555</name>
</gene>
<organism evidence="1">
    <name type="scientific">marine sediment metagenome</name>
    <dbReference type="NCBI Taxonomy" id="412755"/>
    <lineage>
        <taxon>unclassified sequences</taxon>
        <taxon>metagenomes</taxon>
        <taxon>ecological metagenomes</taxon>
    </lineage>
</organism>
<comment type="caution">
    <text evidence="1">The sequence shown here is derived from an EMBL/GenBank/DDBJ whole genome shotgun (WGS) entry which is preliminary data.</text>
</comment>
<evidence type="ECO:0000313" key="1">
    <source>
        <dbReference type="EMBL" id="GAJ20165.1"/>
    </source>
</evidence>
<reference evidence="1" key="1">
    <citation type="journal article" date="2014" name="Front. Microbiol.">
        <title>High frequency of phylogenetically diverse reductive dehalogenase-homologous genes in deep subseafloor sedimentary metagenomes.</title>
        <authorList>
            <person name="Kawai M."/>
            <person name="Futagami T."/>
            <person name="Toyoda A."/>
            <person name="Takaki Y."/>
            <person name="Nishi S."/>
            <person name="Hori S."/>
            <person name="Arai W."/>
            <person name="Tsubouchi T."/>
            <person name="Morono Y."/>
            <person name="Uchiyama I."/>
            <person name="Ito T."/>
            <person name="Fujiyama A."/>
            <person name="Inagaki F."/>
            <person name="Takami H."/>
        </authorList>
    </citation>
    <scope>NUCLEOTIDE SEQUENCE</scope>
    <source>
        <strain evidence="1">Expedition CK06-06</strain>
    </source>
</reference>
<name>X1W0G5_9ZZZZ</name>
<protein>
    <submittedName>
        <fullName evidence="1">Uncharacterized protein</fullName>
    </submittedName>
</protein>
<feature type="non-terminal residue" evidence="1">
    <location>
        <position position="1"/>
    </location>
</feature>
<dbReference type="EMBL" id="BARW01038062">
    <property type="protein sequence ID" value="GAJ20165.1"/>
    <property type="molecule type" value="Genomic_DNA"/>
</dbReference>
<proteinExistence type="predicted"/>
<dbReference type="AlphaFoldDB" id="X1W0G5"/>
<accession>X1W0G5</accession>